<keyword evidence="12" id="KW-1185">Reference proteome</keyword>
<dbReference type="GO" id="GO:0005524">
    <property type="term" value="F:ATP binding"/>
    <property type="evidence" value="ECO:0007669"/>
    <property type="project" value="UniProtKB-KW"/>
</dbReference>
<name>A0A6H9Z8Y4_9ACTN</name>
<dbReference type="PANTHER" id="PTHR42711">
    <property type="entry name" value="ABC TRANSPORTER ATP-BINDING PROTEIN"/>
    <property type="match status" value="1"/>
</dbReference>
<evidence type="ECO:0000313" key="11">
    <source>
        <dbReference type="EMBL" id="KAB2352766.1"/>
    </source>
</evidence>
<keyword evidence="3" id="KW-1003">Cell membrane</keyword>
<evidence type="ECO:0000259" key="10">
    <source>
        <dbReference type="PROSITE" id="PS50893"/>
    </source>
</evidence>
<evidence type="ECO:0000256" key="3">
    <source>
        <dbReference type="ARBA" id="ARBA00022475"/>
    </source>
</evidence>
<dbReference type="SMART" id="SM00382">
    <property type="entry name" value="AAA"/>
    <property type="match status" value="1"/>
</dbReference>
<dbReference type="InterPro" id="IPR003593">
    <property type="entry name" value="AAA+_ATPase"/>
</dbReference>
<comment type="similarity">
    <text evidence="9">Belongs to the ABC transporter superfamily. Drug exporter-1 (DrugE1) (TC 3.A.1.105) family.</text>
</comment>
<dbReference type="InterPro" id="IPR017871">
    <property type="entry name" value="ABC_transporter-like_CS"/>
</dbReference>
<dbReference type="PROSITE" id="PS00211">
    <property type="entry name" value="ABC_TRANSPORTER_1"/>
    <property type="match status" value="1"/>
</dbReference>
<gene>
    <name evidence="11" type="ORF">F8566_01820</name>
</gene>
<keyword evidence="8" id="KW-0046">Antibiotic resistance</keyword>
<evidence type="ECO:0000256" key="6">
    <source>
        <dbReference type="ARBA" id="ARBA00022967"/>
    </source>
</evidence>
<dbReference type="OrthoDB" id="9804819at2"/>
<dbReference type="Pfam" id="PF13732">
    <property type="entry name" value="DrrA1-3_C"/>
    <property type="match status" value="1"/>
</dbReference>
<keyword evidence="6" id="KW-1278">Translocase</keyword>
<dbReference type="Gene3D" id="3.40.50.300">
    <property type="entry name" value="P-loop containing nucleotide triphosphate hydrolases"/>
    <property type="match status" value="1"/>
</dbReference>
<dbReference type="InterPro" id="IPR050763">
    <property type="entry name" value="ABC_transporter_ATP-binding"/>
</dbReference>
<accession>A0A6H9Z8Y4</accession>
<evidence type="ECO:0000256" key="1">
    <source>
        <dbReference type="ARBA" id="ARBA00004413"/>
    </source>
</evidence>
<evidence type="ECO:0000256" key="2">
    <source>
        <dbReference type="ARBA" id="ARBA00022448"/>
    </source>
</evidence>
<evidence type="ECO:0000256" key="5">
    <source>
        <dbReference type="ARBA" id="ARBA00022840"/>
    </source>
</evidence>
<evidence type="ECO:0000256" key="9">
    <source>
        <dbReference type="ARBA" id="ARBA00049985"/>
    </source>
</evidence>
<dbReference type="GO" id="GO:0016887">
    <property type="term" value="F:ATP hydrolysis activity"/>
    <property type="evidence" value="ECO:0007669"/>
    <property type="project" value="InterPro"/>
</dbReference>
<dbReference type="GO" id="GO:0046677">
    <property type="term" value="P:response to antibiotic"/>
    <property type="evidence" value="ECO:0007669"/>
    <property type="project" value="UniProtKB-KW"/>
</dbReference>
<dbReference type="GO" id="GO:0005886">
    <property type="term" value="C:plasma membrane"/>
    <property type="evidence" value="ECO:0007669"/>
    <property type="project" value="UniProtKB-SubCell"/>
</dbReference>
<keyword evidence="5 11" id="KW-0067">ATP-binding</keyword>
<dbReference type="GO" id="GO:0043215">
    <property type="term" value="P:daunorubicin transport"/>
    <property type="evidence" value="ECO:0007669"/>
    <property type="project" value="InterPro"/>
</dbReference>
<dbReference type="GO" id="GO:1900753">
    <property type="term" value="P:doxorubicin transport"/>
    <property type="evidence" value="ECO:0007669"/>
    <property type="project" value="InterPro"/>
</dbReference>
<dbReference type="Proteomes" id="UP000468735">
    <property type="component" value="Unassembled WGS sequence"/>
</dbReference>
<dbReference type="SUPFAM" id="SSF52540">
    <property type="entry name" value="P-loop containing nucleoside triphosphate hydrolases"/>
    <property type="match status" value="1"/>
</dbReference>
<keyword evidence="4" id="KW-0547">Nucleotide-binding</keyword>
<protein>
    <submittedName>
        <fullName evidence="11">ATP-binding cassette domain-containing protein</fullName>
    </submittedName>
</protein>
<evidence type="ECO:0000256" key="8">
    <source>
        <dbReference type="ARBA" id="ARBA00023251"/>
    </source>
</evidence>
<dbReference type="PANTHER" id="PTHR42711:SF19">
    <property type="entry name" value="DOXORUBICIN RESISTANCE ATP-BINDING PROTEIN DRRA"/>
    <property type="match status" value="1"/>
</dbReference>
<organism evidence="11 12">
    <name type="scientific">Actinomadura rudentiformis</name>
    <dbReference type="NCBI Taxonomy" id="359158"/>
    <lineage>
        <taxon>Bacteria</taxon>
        <taxon>Bacillati</taxon>
        <taxon>Actinomycetota</taxon>
        <taxon>Actinomycetes</taxon>
        <taxon>Streptosporangiales</taxon>
        <taxon>Thermomonosporaceae</taxon>
        <taxon>Actinomadura</taxon>
    </lineage>
</organism>
<comment type="caution">
    <text evidence="11">The sequence shown here is derived from an EMBL/GenBank/DDBJ whole genome shotgun (WGS) entry which is preliminary data.</text>
</comment>
<sequence length="319" mass="33886">MIVARGIGKRYGSVTALDGVDLDVHQGSVHGLLGHNGAGKTTLVRILTAQTRPSAGRATVSGFDVVDQPERLRRKIGLTGQFASVDEQLSGRDNLILIARLLGAGRRQARARADELLESFGLVDAAGRLARTFSGGMRRRLDLAASLVGRPAVVFLDEPTTGLDPAARLNVWQIVRDLVRDGATVLLTSQYLDEIDRLSESLTVLSDGRILAAGSPMELKHQVGRRTAVVRFEAVADLKVAGPVLSGSGLRPALDEARTSVTVPVETSRDIATIVRALDDAGLELSELQVAEPTLDEVYLSLMSAAAQSAGSERAEAVK</sequence>
<dbReference type="NCBIfam" id="TIGR01188">
    <property type="entry name" value="drrA"/>
    <property type="match status" value="1"/>
</dbReference>
<dbReference type="PROSITE" id="PS50893">
    <property type="entry name" value="ABC_TRANSPORTER_2"/>
    <property type="match status" value="1"/>
</dbReference>
<dbReference type="InterPro" id="IPR025302">
    <property type="entry name" value="DrrA1/2-like_C"/>
</dbReference>
<comment type="subcellular location">
    <subcellularLocation>
        <location evidence="1">Cell membrane</location>
        <topology evidence="1">Peripheral membrane protein</topology>
        <orientation evidence="1">Cytoplasmic side</orientation>
    </subcellularLocation>
</comment>
<evidence type="ECO:0000313" key="12">
    <source>
        <dbReference type="Proteomes" id="UP000468735"/>
    </source>
</evidence>
<evidence type="ECO:0000256" key="4">
    <source>
        <dbReference type="ARBA" id="ARBA00022741"/>
    </source>
</evidence>
<dbReference type="AlphaFoldDB" id="A0A6H9Z8Y4"/>
<dbReference type="InterPro" id="IPR027417">
    <property type="entry name" value="P-loop_NTPase"/>
</dbReference>
<dbReference type="InterPro" id="IPR003439">
    <property type="entry name" value="ABC_transporter-like_ATP-bd"/>
</dbReference>
<reference evidence="11 12" key="1">
    <citation type="submission" date="2019-09" db="EMBL/GenBank/DDBJ databases">
        <title>Actinomadura physcomitrii sp. nov., a novel actinomycete isolated from moss [Physcomitrium sphaericum (Ludw) Fuernr].</title>
        <authorList>
            <person name="Zhuang X."/>
            <person name="Liu C."/>
        </authorList>
    </citation>
    <scope>NUCLEOTIDE SEQUENCE [LARGE SCALE GENOMIC DNA]</scope>
    <source>
        <strain evidence="11 12">HMC1</strain>
    </source>
</reference>
<dbReference type="InterPro" id="IPR005894">
    <property type="entry name" value="DrrA"/>
</dbReference>
<keyword evidence="2" id="KW-0813">Transport</keyword>
<dbReference type="Pfam" id="PF00005">
    <property type="entry name" value="ABC_tran"/>
    <property type="match status" value="1"/>
</dbReference>
<dbReference type="EMBL" id="WBMT01000001">
    <property type="protein sequence ID" value="KAB2352766.1"/>
    <property type="molecule type" value="Genomic_DNA"/>
</dbReference>
<feature type="domain" description="ABC transporter" evidence="10">
    <location>
        <begin position="2"/>
        <end position="232"/>
    </location>
</feature>
<keyword evidence="7" id="KW-0472">Membrane</keyword>
<proteinExistence type="inferred from homology"/>
<evidence type="ECO:0000256" key="7">
    <source>
        <dbReference type="ARBA" id="ARBA00023136"/>
    </source>
</evidence>